<organism evidence="2 3">
    <name type="scientific">Kerstersia gyiorum</name>
    <dbReference type="NCBI Taxonomy" id="206506"/>
    <lineage>
        <taxon>Bacteria</taxon>
        <taxon>Pseudomonadati</taxon>
        <taxon>Pseudomonadota</taxon>
        <taxon>Betaproteobacteria</taxon>
        <taxon>Burkholderiales</taxon>
        <taxon>Alcaligenaceae</taxon>
        <taxon>Kerstersia</taxon>
    </lineage>
</organism>
<reference evidence="2 3" key="1">
    <citation type="submission" date="2019-02" db="EMBL/GenBank/DDBJ databases">
        <title>Genomic Encyclopedia of Type Strains, Phase IV (KMG-IV): sequencing the most valuable type-strain genomes for metagenomic binning, comparative biology and taxonomic classification.</title>
        <authorList>
            <person name="Goeker M."/>
        </authorList>
    </citation>
    <scope>NUCLEOTIDE SEQUENCE [LARGE SCALE GENOMIC DNA]</scope>
    <source>
        <strain evidence="2 3">DSM 16618</strain>
    </source>
</reference>
<name>A0A4Q7MT55_9BURK</name>
<dbReference type="Pfam" id="PF02811">
    <property type="entry name" value="PHP"/>
    <property type="match status" value="1"/>
</dbReference>
<sequence>MAIMNTDRTAGITPEGYQLPAGQTICFDLHCHSLASDGALAPAAVARRAAANGVKVWSLTDHDELRGLDEAETEAVALGLCFVNGVEISVTWAGHTVHIVGLAFDRRHPVLVQGLADIRRDRSERAERIGRRFAELGIEGTYEGALALAGNENLLSRTHFARYLLQAGHVENVQQAFDLYLQDGGPAQVPMKWATLEDAVSWIRAAGGVAVIAHPGRYRYTPVQFDGLFSTFRDLGGTAIEVVTGSHRPEQYAEYESVARYYGFRASCGSDFHSTTESRADLGSLPPLPASLTPVWRDWF</sequence>
<dbReference type="PANTHER" id="PTHR42924:SF3">
    <property type="entry name" value="POLYMERASE_HISTIDINOL PHOSPHATASE N-TERMINAL DOMAIN-CONTAINING PROTEIN"/>
    <property type="match status" value="1"/>
</dbReference>
<dbReference type="SMART" id="SM00481">
    <property type="entry name" value="POLIIIAc"/>
    <property type="match status" value="1"/>
</dbReference>
<dbReference type="InterPro" id="IPR052018">
    <property type="entry name" value="PHP_domain"/>
</dbReference>
<protein>
    <recommendedName>
        <fullName evidence="1">Polymerase/histidinol phosphatase N-terminal domain-containing protein</fullName>
    </recommendedName>
</protein>
<dbReference type="Proteomes" id="UP000292039">
    <property type="component" value="Unassembled WGS sequence"/>
</dbReference>
<dbReference type="Gene3D" id="1.10.150.650">
    <property type="match status" value="1"/>
</dbReference>
<evidence type="ECO:0000313" key="3">
    <source>
        <dbReference type="Proteomes" id="UP000292039"/>
    </source>
</evidence>
<accession>A0A4Q7MT55</accession>
<dbReference type="InterPro" id="IPR003141">
    <property type="entry name" value="Pol/His_phosphatase_N"/>
</dbReference>
<comment type="caution">
    <text evidence="2">The sequence shown here is derived from an EMBL/GenBank/DDBJ whole genome shotgun (WGS) entry which is preliminary data.</text>
</comment>
<dbReference type="EMBL" id="SGWZ01000002">
    <property type="protein sequence ID" value="RZS70175.1"/>
    <property type="molecule type" value="Genomic_DNA"/>
</dbReference>
<evidence type="ECO:0000259" key="1">
    <source>
        <dbReference type="SMART" id="SM00481"/>
    </source>
</evidence>
<dbReference type="Gene3D" id="3.20.20.140">
    <property type="entry name" value="Metal-dependent hydrolases"/>
    <property type="match status" value="1"/>
</dbReference>
<dbReference type="CDD" id="cd07438">
    <property type="entry name" value="PHP_HisPPase_AMP"/>
    <property type="match status" value="1"/>
</dbReference>
<gene>
    <name evidence="2" type="ORF">EV679_1571</name>
</gene>
<dbReference type="GO" id="GO:0004534">
    <property type="term" value="F:5'-3' RNA exonuclease activity"/>
    <property type="evidence" value="ECO:0007669"/>
    <property type="project" value="TreeGrafter"/>
</dbReference>
<dbReference type="SUPFAM" id="SSF89550">
    <property type="entry name" value="PHP domain-like"/>
    <property type="match status" value="1"/>
</dbReference>
<feature type="domain" description="Polymerase/histidinol phosphatase N-terminal" evidence="1">
    <location>
        <begin position="27"/>
        <end position="92"/>
    </location>
</feature>
<dbReference type="InterPro" id="IPR016195">
    <property type="entry name" value="Pol/histidinol_Pase-like"/>
</dbReference>
<evidence type="ECO:0000313" key="2">
    <source>
        <dbReference type="EMBL" id="RZS70175.1"/>
    </source>
</evidence>
<dbReference type="AlphaFoldDB" id="A0A4Q7MT55"/>
<dbReference type="InterPro" id="IPR004013">
    <property type="entry name" value="PHP_dom"/>
</dbReference>
<dbReference type="PANTHER" id="PTHR42924">
    <property type="entry name" value="EXONUCLEASE"/>
    <property type="match status" value="1"/>
</dbReference>
<dbReference type="GO" id="GO:0035312">
    <property type="term" value="F:5'-3' DNA exonuclease activity"/>
    <property type="evidence" value="ECO:0007669"/>
    <property type="project" value="TreeGrafter"/>
</dbReference>
<proteinExistence type="predicted"/>